<feature type="coiled-coil region" evidence="1">
    <location>
        <begin position="888"/>
        <end position="929"/>
    </location>
</feature>
<feature type="coiled-coil region" evidence="1">
    <location>
        <begin position="633"/>
        <end position="702"/>
    </location>
</feature>
<feature type="region of interest" description="Disordered" evidence="2">
    <location>
        <begin position="1276"/>
        <end position="1297"/>
    </location>
</feature>
<feature type="compositionally biased region" description="Polar residues" evidence="2">
    <location>
        <begin position="1276"/>
        <end position="1291"/>
    </location>
</feature>
<feature type="compositionally biased region" description="Low complexity" evidence="2">
    <location>
        <begin position="1103"/>
        <end position="1120"/>
    </location>
</feature>
<keyword evidence="4" id="KW-1185">Reference proteome</keyword>
<accession>A0A8K0UU10</accession>
<feature type="coiled-coil region" evidence="1">
    <location>
        <begin position="383"/>
        <end position="417"/>
    </location>
</feature>
<dbReference type="Proteomes" id="UP000813824">
    <property type="component" value="Unassembled WGS sequence"/>
</dbReference>
<feature type="region of interest" description="Disordered" evidence="2">
    <location>
        <begin position="793"/>
        <end position="820"/>
    </location>
</feature>
<comment type="caution">
    <text evidence="3">The sequence shown here is derived from an EMBL/GenBank/DDBJ whole genome shotgun (WGS) entry which is preliminary data.</text>
</comment>
<proteinExistence type="predicted"/>
<dbReference type="OrthoDB" id="2804762at2759"/>
<feature type="compositionally biased region" description="Low complexity" evidence="2">
    <location>
        <begin position="1084"/>
        <end position="1095"/>
    </location>
</feature>
<sequence length="1438" mass="159867">MSSCPPTTSFSSGYPHSLSWFIHSFLSLLLCYHGELIHIRDVSKPSGIRQAFRRHSVISPRPMRTGGVLRGMCHAIEVGVGTGLISFLKTYSVLKSNILSGLLILVVDVLTSILRVPIRCLSCLGLCQLSAAGRFRKYALRNIRALGVRSNTDDKISHLNSRVSSLADELTQCQSDSRGFEMLASRLQTRLYQTRTELQKLKQGTAINSDTELSRVREALHTATLERDALRQDINTLTERHATQTAAAALEQDYLRKEWVNETSSLQSRIRDMESQWQSEVAEVASQRDDLRRLCLEHQTQTLAIRAHYSDIEADVQATRQEVISVRNNALTLEAKHLHTIRSLLLGLTLLWRFSHALGVRLNDAVRVKSILLVRFKALSTKKVEARRECVRVQNLNQELEAQLAEKTIKCDEEIASSQKWHASYYKSVKARDRAAFKFKAFRQFALQRFNGTATKLLTALLILWQQNAIVSARLAETEAVIRALQVSAAEAEETRVAEAADDETFRSVNLHPQSFSLLPRTEANALYAIQYRKYSQALKDYQQFVESCSTTVSDESAKHVLQESYDALQVLYQEVIVERDLAKSTVEELRREQDDLQLRLGRSSKDTLAVTQELEQTLALVRTKEEELCTRSAAAVNDLKKSQDRVNALQQQCTSKERSLQDLEARLVQVEEIRQQSQISADSLTTRLKDAQVELGAERRRHEESKTQLAGVNKKLEETEDFVETRQKQWDSHREELLQFARKTETELLETRKKLQASLAESAALQDRVSGLVDDRRSLDARTMELEKEVLDAQTGVRNAQKQSDQAQASQRQLQRQADKTALEATSQLLSARKQIQDLTRVVADKEAQCKQLREESERRQEMLLGDFTRRTEELDQAWTSRCRGLETDLQRERQAFEGDLERANKSLEREGLERQELVASVENLKKALSVSDNLTKNLQSRLQDSSETQSSITIAMAVLASARREERAEWKEVLGKQAAIEEQLRRVTNLTQSLSHLDSEYRQLLAKNVRLPRVNLVRAFSEGPPPQDAPSAKVDSKLETARPASVPAGSSTCVSAPISAPLNAPTPVETPVVASVPPPSPSRAFPPSAANALPPAPTPVARPTAHRSLSTTSSATASKRGSQPRKRPMTGGVKLGIVKSPKLKSAKADASLSPALDGPLHMPMSRRARWRSRTASATNLDDPQATSTPVVSSEDMTTILESPLVVTLPQASSPAQELPFQKYAKQTSASRGPNALGLSVPVRQEPMRSPSSSTSIARSVSERAIQTSPLIPASKATSMSTPTIDQSSRGLGGTGEAVRPLKRETTLPSLPDDDVDVFRPAIREALAEFHASAHAFKDMPRRRVTRAPSQTQNWSFTPPRHDFNVAGGGPSPVQRKIRPGVPPAPGLVFSFTPISAPPPAVGEEVPLLRKKTSAWLQMSLPQSPSPLAPRKSRFAS</sequence>
<organism evidence="3 4">
    <name type="scientific">Cristinia sonorae</name>
    <dbReference type="NCBI Taxonomy" id="1940300"/>
    <lineage>
        <taxon>Eukaryota</taxon>
        <taxon>Fungi</taxon>
        <taxon>Dikarya</taxon>
        <taxon>Basidiomycota</taxon>
        <taxon>Agaricomycotina</taxon>
        <taxon>Agaricomycetes</taxon>
        <taxon>Agaricomycetidae</taxon>
        <taxon>Agaricales</taxon>
        <taxon>Pleurotineae</taxon>
        <taxon>Stephanosporaceae</taxon>
        <taxon>Cristinia</taxon>
    </lineage>
</organism>
<evidence type="ECO:0000256" key="2">
    <source>
        <dbReference type="SAM" id="MobiDB-lite"/>
    </source>
</evidence>
<feature type="region of interest" description="Disordered" evidence="2">
    <location>
        <begin position="1021"/>
        <end position="1054"/>
    </location>
</feature>
<gene>
    <name evidence="3" type="ORF">BXZ70DRAFT_924405</name>
</gene>
<feature type="coiled-coil region" evidence="1">
    <location>
        <begin position="213"/>
        <end position="240"/>
    </location>
</feature>
<evidence type="ECO:0000313" key="3">
    <source>
        <dbReference type="EMBL" id="KAH8104093.1"/>
    </source>
</evidence>
<dbReference type="EMBL" id="JAEVFJ010000006">
    <property type="protein sequence ID" value="KAH8104093.1"/>
    <property type="molecule type" value="Genomic_DNA"/>
</dbReference>
<feature type="coiled-coil region" evidence="1">
    <location>
        <begin position="573"/>
        <end position="607"/>
    </location>
</feature>
<feature type="compositionally biased region" description="Low complexity" evidence="2">
    <location>
        <begin position="801"/>
        <end position="817"/>
    </location>
</feature>
<protein>
    <submittedName>
        <fullName evidence="3">Uncharacterized protein</fullName>
    </submittedName>
</protein>
<reference evidence="3" key="1">
    <citation type="journal article" date="2021" name="New Phytol.">
        <title>Evolutionary innovations through gain and loss of genes in the ectomycorrhizal Boletales.</title>
        <authorList>
            <person name="Wu G."/>
            <person name="Miyauchi S."/>
            <person name="Morin E."/>
            <person name="Kuo A."/>
            <person name="Drula E."/>
            <person name="Varga T."/>
            <person name="Kohler A."/>
            <person name="Feng B."/>
            <person name="Cao Y."/>
            <person name="Lipzen A."/>
            <person name="Daum C."/>
            <person name="Hundley H."/>
            <person name="Pangilinan J."/>
            <person name="Johnson J."/>
            <person name="Barry K."/>
            <person name="LaButti K."/>
            <person name="Ng V."/>
            <person name="Ahrendt S."/>
            <person name="Min B."/>
            <person name="Choi I.G."/>
            <person name="Park H."/>
            <person name="Plett J.M."/>
            <person name="Magnuson J."/>
            <person name="Spatafora J.W."/>
            <person name="Nagy L.G."/>
            <person name="Henrissat B."/>
            <person name="Grigoriev I.V."/>
            <person name="Yang Z.L."/>
            <person name="Xu J."/>
            <person name="Martin F.M."/>
        </authorList>
    </citation>
    <scope>NUCLEOTIDE SEQUENCE</scope>
    <source>
        <strain evidence="3">KKN 215</strain>
    </source>
</reference>
<feature type="compositionally biased region" description="Polar residues" evidence="2">
    <location>
        <begin position="1181"/>
        <end position="1194"/>
    </location>
</feature>
<name>A0A8K0UU10_9AGAR</name>
<evidence type="ECO:0000313" key="4">
    <source>
        <dbReference type="Proteomes" id="UP000813824"/>
    </source>
</evidence>
<evidence type="ECO:0000256" key="1">
    <source>
        <dbReference type="SAM" id="Coils"/>
    </source>
</evidence>
<keyword evidence="1" id="KW-0175">Coiled coil</keyword>
<feature type="region of interest" description="Disordered" evidence="2">
    <location>
        <begin position="1072"/>
        <end position="1194"/>
    </location>
</feature>